<feature type="chain" id="PRO_5015159284" description="Secreted protein" evidence="1">
    <location>
        <begin position="17"/>
        <end position="120"/>
    </location>
</feature>
<dbReference type="EMBL" id="PDCK01000044">
    <property type="protein sequence ID" value="PRQ23659.1"/>
    <property type="molecule type" value="Genomic_DNA"/>
</dbReference>
<evidence type="ECO:0008006" key="4">
    <source>
        <dbReference type="Google" id="ProtNLM"/>
    </source>
</evidence>
<comment type="caution">
    <text evidence="2">The sequence shown here is derived from an EMBL/GenBank/DDBJ whole genome shotgun (WGS) entry which is preliminary data.</text>
</comment>
<dbReference type="Proteomes" id="UP000238479">
    <property type="component" value="Chromosome 6"/>
</dbReference>
<keyword evidence="3" id="KW-1185">Reference proteome</keyword>
<evidence type="ECO:0000256" key="1">
    <source>
        <dbReference type="SAM" id="SignalP"/>
    </source>
</evidence>
<proteinExistence type="predicted"/>
<dbReference type="AlphaFoldDB" id="A0A2P6PP00"/>
<feature type="signal peptide" evidence="1">
    <location>
        <begin position="1"/>
        <end position="16"/>
    </location>
</feature>
<dbReference type="Gramene" id="PRQ23659">
    <property type="protein sequence ID" value="PRQ23659"/>
    <property type="gene ID" value="RchiOBHm_Chr6g0263801"/>
</dbReference>
<gene>
    <name evidence="2" type="ORF">RchiOBHm_Chr6g0263801</name>
</gene>
<keyword evidence="1" id="KW-0732">Signal</keyword>
<accession>A0A2P6PP00</accession>
<sequence length="120" mass="13198">MSVSLCLCLSLSFLLSFHEHHSLSALLRFHEKGELPSTRTRPSSGSTPLSPTPLRLLRCRFDSGLGSIKELAGLSSSSVQPLVVSSPEETRMSLLSDNRLAKSLENRQSARSVTEPWHPK</sequence>
<protein>
    <recommendedName>
        <fullName evidence="4">Secreted protein</fullName>
    </recommendedName>
</protein>
<evidence type="ECO:0000313" key="3">
    <source>
        <dbReference type="Proteomes" id="UP000238479"/>
    </source>
</evidence>
<reference evidence="2 3" key="1">
    <citation type="journal article" date="2018" name="Nat. Genet.">
        <title>The Rosa genome provides new insights in the design of modern roses.</title>
        <authorList>
            <person name="Bendahmane M."/>
        </authorList>
    </citation>
    <scope>NUCLEOTIDE SEQUENCE [LARGE SCALE GENOMIC DNA]</scope>
    <source>
        <strain evidence="3">cv. Old Blush</strain>
    </source>
</reference>
<name>A0A2P6PP00_ROSCH</name>
<organism evidence="2 3">
    <name type="scientific">Rosa chinensis</name>
    <name type="common">China rose</name>
    <dbReference type="NCBI Taxonomy" id="74649"/>
    <lineage>
        <taxon>Eukaryota</taxon>
        <taxon>Viridiplantae</taxon>
        <taxon>Streptophyta</taxon>
        <taxon>Embryophyta</taxon>
        <taxon>Tracheophyta</taxon>
        <taxon>Spermatophyta</taxon>
        <taxon>Magnoliopsida</taxon>
        <taxon>eudicotyledons</taxon>
        <taxon>Gunneridae</taxon>
        <taxon>Pentapetalae</taxon>
        <taxon>rosids</taxon>
        <taxon>fabids</taxon>
        <taxon>Rosales</taxon>
        <taxon>Rosaceae</taxon>
        <taxon>Rosoideae</taxon>
        <taxon>Rosoideae incertae sedis</taxon>
        <taxon>Rosa</taxon>
    </lineage>
</organism>
<evidence type="ECO:0000313" key="2">
    <source>
        <dbReference type="EMBL" id="PRQ23659.1"/>
    </source>
</evidence>